<accession>A0A1I7S400</accession>
<evidence type="ECO:0000256" key="1">
    <source>
        <dbReference type="SAM" id="SignalP"/>
    </source>
</evidence>
<dbReference type="Proteomes" id="UP000095284">
    <property type="component" value="Unplaced"/>
</dbReference>
<feature type="chain" id="PRO_5036308712" evidence="1">
    <location>
        <begin position="27"/>
        <end position="245"/>
    </location>
</feature>
<evidence type="ECO:0000313" key="4">
    <source>
        <dbReference type="Proteomes" id="UP000659654"/>
    </source>
</evidence>
<dbReference type="AlphaFoldDB" id="A0A1I7S400"/>
<dbReference type="EMBL" id="CAJFDI010000004">
    <property type="protein sequence ID" value="CAD5226988.1"/>
    <property type="molecule type" value="Genomic_DNA"/>
</dbReference>
<dbReference type="EMBL" id="CAJFCV020000004">
    <property type="protein sequence ID" value="CAG9116594.1"/>
    <property type="molecule type" value="Genomic_DNA"/>
</dbReference>
<protein>
    <submittedName>
        <fullName evidence="2">(pine wood nematode) hypothetical protein</fullName>
    </submittedName>
</protein>
<evidence type="ECO:0000313" key="2">
    <source>
        <dbReference type="EMBL" id="CAD5226988.1"/>
    </source>
</evidence>
<name>A0A1I7S400_BURXY</name>
<reference evidence="5" key="1">
    <citation type="submission" date="2016-11" db="UniProtKB">
        <authorList>
            <consortium name="WormBaseParasite"/>
        </authorList>
    </citation>
    <scope>IDENTIFICATION</scope>
</reference>
<dbReference type="SMR" id="A0A1I7S400"/>
<dbReference type="Proteomes" id="UP000659654">
    <property type="component" value="Unassembled WGS sequence"/>
</dbReference>
<dbReference type="eggNOG" id="ENOG502S7RM">
    <property type="taxonomic scope" value="Eukaryota"/>
</dbReference>
<sequence length="245" mass="27948">MKNLSGTMVKLFYLLLISCLMRNVFGKNVFDQLTKKGDTIIKEARTDNMTRECSCDEENFCGTEIKEEVFDCFETCWFSVKSITDHPEQLKQCLKDKAYIIDQIISCLHEKAESCVPGMDGPQIHYIDINKIIKSADAQIHLQADKFTKTLPNSARDLLEAAITVGTCVKECFQEKNQGGFCFDHKGCQPKIETKEMRNALKKCSKELEWQKEAAEMCDCAYKAGVGRVQQYCDMIHAMNRHKPS</sequence>
<keyword evidence="4" id="KW-1185">Reference proteome</keyword>
<dbReference type="PANTHER" id="PTHR34401:SF1">
    <property type="entry name" value="DUF19 DOMAIN-CONTAINING PROTEIN"/>
    <property type="match status" value="1"/>
</dbReference>
<reference evidence="2" key="2">
    <citation type="submission" date="2020-09" db="EMBL/GenBank/DDBJ databases">
        <authorList>
            <person name="Kikuchi T."/>
        </authorList>
    </citation>
    <scope>NUCLEOTIDE SEQUENCE</scope>
    <source>
        <strain evidence="2">Ka4C1</strain>
    </source>
</reference>
<gene>
    <name evidence="2" type="ORF">BXYJ_LOCUS9533</name>
</gene>
<evidence type="ECO:0000313" key="5">
    <source>
        <dbReference type="WBParaSite" id="BXY_0773200.1"/>
    </source>
</evidence>
<dbReference type="PANTHER" id="PTHR34401">
    <property type="entry name" value="PROTEIN CBG12388-RELATED"/>
    <property type="match status" value="1"/>
</dbReference>
<evidence type="ECO:0000313" key="3">
    <source>
        <dbReference type="Proteomes" id="UP000095284"/>
    </source>
</evidence>
<feature type="signal peptide" evidence="1">
    <location>
        <begin position="1"/>
        <end position="26"/>
    </location>
</feature>
<dbReference type="WBParaSite" id="BXY_0773200.1">
    <property type="protein sequence ID" value="BXY_0773200.1"/>
    <property type="gene ID" value="BXY_0773200"/>
</dbReference>
<dbReference type="Proteomes" id="UP000582659">
    <property type="component" value="Unassembled WGS sequence"/>
</dbReference>
<organism evidence="3 5">
    <name type="scientific">Bursaphelenchus xylophilus</name>
    <name type="common">Pinewood nematode worm</name>
    <name type="synonym">Aphelenchoides xylophilus</name>
    <dbReference type="NCBI Taxonomy" id="6326"/>
    <lineage>
        <taxon>Eukaryota</taxon>
        <taxon>Metazoa</taxon>
        <taxon>Ecdysozoa</taxon>
        <taxon>Nematoda</taxon>
        <taxon>Chromadorea</taxon>
        <taxon>Rhabditida</taxon>
        <taxon>Tylenchina</taxon>
        <taxon>Tylenchomorpha</taxon>
        <taxon>Aphelenchoidea</taxon>
        <taxon>Aphelenchoididae</taxon>
        <taxon>Bursaphelenchus</taxon>
    </lineage>
</organism>
<dbReference type="OrthoDB" id="5774418at2759"/>
<proteinExistence type="predicted"/>
<keyword evidence="1" id="KW-0732">Signal</keyword>